<dbReference type="InterPro" id="IPR003653">
    <property type="entry name" value="Peptidase_C48_C"/>
</dbReference>
<evidence type="ECO:0000259" key="5">
    <source>
        <dbReference type="PROSITE" id="PS50600"/>
    </source>
</evidence>
<dbReference type="PROSITE" id="PS50600">
    <property type="entry name" value="ULP_PROTEASE"/>
    <property type="match status" value="1"/>
</dbReference>
<reference evidence="6" key="1">
    <citation type="submission" date="2021-02" db="EMBL/GenBank/DDBJ databases">
        <authorList>
            <person name="Dougan E. K."/>
            <person name="Rhodes N."/>
            <person name="Thang M."/>
            <person name="Chan C."/>
        </authorList>
    </citation>
    <scope>NUCLEOTIDE SEQUENCE</scope>
</reference>
<dbReference type="EMBL" id="CAJNDS010002674">
    <property type="protein sequence ID" value="CAE7562538.1"/>
    <property type="molecule type" value="Genomic_DNA"/>
</dbReference>
<dbReference type="GO" id="GO:0006508">
    <property type="term" value="P:proteolysis"/>
    <property type="evidence" value="ECO:0007669"/>
    <property type="project" value="UniProtKB-KW"/>
</dbReference>
<dbReference type="OrthoDB" id="1939479at2759"/>
<sequence>MRLLQEHGQNKVWCPNTFFWNKLEVGGHAAVQRWTRRAAINVPELRAILVPLHLEGCHWSLAMVHIPRHIFFYFDSLSLPVPDLLQQRLTEFMSAEVADYQGDWKLHVDSSLPQQENWSDCGIFMLMYAECIVMDLPFRFDTSVSVIEDKRISIALAILEGNLSAQVFESVAGGGVKDKATRNM</sequence>
<accession>A0A812UBS7</accession>
<dbReference type="AlphaFoldDB" id="A0A812UBS7"/>
<feature type="domain" description="Ubiquitin-like protease family profile" evidence="5">
    <location>
        <begin position="1"/>
        <end position="132"/>
    </location>
</feature>
<dbReference type="PANTHER" id="PTHR12606">
    <property type="entry name" value="SENTRIN/SUMO-SPECIFIC PROTEASE"/>
    <property type="match status" value="1"/>
</dbReference>
<dbReference type="PANTHER" id="PTHR12606:SF141">
    <property type="entry name" value="GH15225P-RELATED"/>
    <property type="match status" value="1"/>
</dbReference>
<keyword evidence="3" id="KW-0378">Hydrolase</keyword>
<dbReference type="GO" id="GO:0016929">
    <property type="term" value="F:deSUMOylase activity"/>
    <property type="evidence" value="ECO:0007669"/>
    <property type="project" value="TreeGrafter"/>
</dbReference>
<evidence type="ECO:0000313" key="6">
    <source>
        <dbReference type="EMBL" id="CAE7562538.1"/>
    </source>
</evidence>
<keyword evidence="2" id="KW-0645">Protease</keyword>
<comment type="similarity">
    <text evidence="1">Belongs to the peptidase C48 family.</text>
</comment>
<dbReference type="GO" id="GO:0005634">
    <property type="term" value="C:nucleus"/>
    <property type="evidence" value="ECO:0007669"/>
    <property type="project" value="TreeGrafter"/>
</dbReference>
<keyword evidence="4" id="KW-0788">Thiol protease</keyword>
<organism evidence="6 7">
    <name type="scientific">Symbiodinium natans</name>
    <dbReference type="NCBI Taxonomy" id="878477"/>
    <lineage>
        <taxon>Eukaryota</taxon>
        <taxon>Sar</taxon>
        <taxon>Alveolata</taxon>
        <taxon>Dinophyceae</taxon>
        <taxon>Suessiales</taxon>
        <taxon>Symbiodiniaceae</taxon>
        <taxon>Symbiodinium</taxon>
    </lineage>
</organism>
<evidence type="ECO:0000256" key="4">
    <source>
        <dbReference type="ARBA" id="ARBA00022807"/>
    </source>
</evidence>
<evidence type="ECO:0000256" key="1">
    <source>
        <dbReference type="ARBA" id="ARBA00005234"/>
    </source>
</evidence>
<dbReference type="GO" id="GO:0016926">
    <property type="term" value="P:protein desumoylation"/>
    <property type="evidence" value="ECO:0007669"/>
    <property type="project" value="TreeGrafter"/>
</dbReference>
<proteinExistence type="inferred from homology"/>
<comment type="caution">
    <text evidence="6">The sequence shown here is derived from an EMBL/GenBank/DDBJ whole genome shotgun (WGS) entry which is preliminary data.</text>
</comment>
<dbReference type="Proteomes" id="UP000604046">
    <property type="component" value="Unassembled WGS sequence"/>
</dbReference>
<evidence type="ECO:0000256" key="2">
    <source>
        <dbReference type="ARBA" id="ARBA00022670"/>
    </source>
</evidence>
<evidence type="ECO:0000256" key="3">
    <source>
        <dbReference type="ARBA" id="ARBA00022801"/>
    </source>
</evidence>
<name>A0A812UBS7_9DINO</name>
<dbReference type="InterPro" id="IPR038765">
    <property type="entry name" value="Papain-like_cys_pep_sf"/>
</dbReference>
<gene>
    <name evidence="6" type="primary">ulp1</name>
    <name evidence="6" type="ORF">SNAT2548_LOCUS31774</name>
</gene>
<protein>
    <submittedName>
        <fullName evidence="6">Ulp1 protein</fullName>
    </submittedName>
</protein>
<dbReference type="SUPFAM" id="SSF54001">
    <property type="entry name" value="Cysteine proteinases"/>
    <property type="match status" value="1"/>
</dbReference>
<dbReference type="Pfam" id="PF02902">
    <property type="entry name" value="Peptidase_C48"/>
    <property type="match status" value="1"/>
</dbReference>
<evidence type="ECO:0000313" key="7">
    <source>
        <dbReference type="Proteomes" id="UP000604046"/>
    </source>
</evidence>
<dbReference type="Gene3D" id="3.40.395.10">
    <property type="entry name" value="Adenoviral Proteinase, Chain A"/>
    <property type="match status" value="1"/>
</dbReference>
<keyword evidence="7" id="KW-1185">Reference proteome</keyword>